<keyword evidence="3" id="KW-1185">Reference proteome</keyword>
<dbReference type="PANTHER" id="PTHR45786">
    <property type="entry name" value="DNA BINDING PROTEIN-LIKE"/>
    <property type="match status" value="1"/>
</dbReference>
<evidence type="ECO:0000259" key="1">
    <source>
        <dbReference type="Pfam" id="PF14214"/>
    </source>
</evidence>
<dbReference type="Proteomes" id="UP001454036">
    <property type="component" value="Unassembled WGS sequence"/>
</dbReference>
<gene>
    <name evidence="2" type="ORF">LIER_20296</name>
</gene>
<protein>
    <recommendedName>
        <fullName evidence="1">Helitron helicase-like domain-containing protein</fullName>
    </recommendedName>
</protein>
<proteinExistence type="predicted"/>
<sequence length="108" mass="12885">MRLAYYTHQNKIGKRLHLPATFIGDPRDLRHRYLDSMALVQEYGKPDIFLTMTCNPNWIEIKEYLKPGEEAHNRSDLLCRVFKDKLSILKQNYVWRNFWKGHLSSSCN</sequence>
<dbReference type="Pfam" id="PF14214">
    <property type="entry name" value="Helitron_like_N"/>
    <property type="match status" value="1"/>
</dbReference>
<evidence type="ECO:0000313" key="3">
    <source>
        <dbReference type="Proteomes" id="UP001454036"/>
    </source>
</evidence>
<dbReference type="InterPro" id="IPR025476">
    <property type="entry name" value="Helitron_helicase-like"/>
</dbReference>
<name>A0AAV3QPG9_LITER</name>
<comment type="caution">
    <text evidence="2">The sequence shown here is derived from an EMBL/GenBank/DDBJ whole genome shotgun (WGS) entry which is preliminary data.</text>
</comment>
<dbReference type="AlphaFoldDB" id="A0AAV3QPG9"/>
<accession>A0AAV3QPG9</accession>
<evidence type="ECO:0000313" key="2">
    <source>
        <dbReference type="EMBL" id="GAA0164735.1"/>
    </source>
</evidence>
<reference evidence="2 3" key="1">
    <citation type="submission" date="2024-01" db="EMBL/GenBank/DDBJ databases">
        <title>The complete chloroplast genome sequence of Lithospermum erythrorhizon: insights into the phylogenetic relationship among Boraginaceae species and the maternal lineages of purple gromwells.</title>
        <authorList>
            <person name="Okada T."/>
            <person name="Watanabe K."/>
        </authorList>
    </citation>
    <scope>NUCLEOTIDE SEQUENCE [LARGE SCALE GENOMIC DNA]</scope>
</reference>
<dbReference type="PANTHER" id="PTHR45786:SF74">
    <property type="entry name" value="ATP-DEPENDENT DNA HELICASE"/>
    <property type="match status" value="1"/>
</dbReference>
<dbReference type="EMBL" id="BAABME010005139">
    <property type="protein sequence ID" value="GAA0164735.1"/>
    <property type="molecule type" value="Genomic_DNA"/>
</dbReference>
<organism evidence="2 3">
    <name type="scientific">Lithospermum erythrorhizon</name>
    <name type="common">Purple gromwell</name>
    <name type="synonym">Lithospermum officinale var. erythrorhizon</name>
    <dbReference type="NCBI Taxonomy" id="34254"/>
    <lineage>
        <taxon>Eukaryota</taxon>
        <taxon>Viridiplantae</taxon>
        <taxon>Streptophyta</taxon>
        <taxon>Embryophyta</taxon>
        <taxon>Tracheophyta</taxon>
        <taxon>Spermatophyta</taxon>
        <taxon>Magnoliopsida</taxon>
        <taxon>eudicotyledons</taxon>
        <taxon>Gunneridae</taxon>
        <taxon>Pentapetalae</taxon>
        <taxon>asterids</taxon>
        <taxon>lamiids</taxon>
        <taxon>Boraginales</taxon>
        <taxon>Boraginaceae</taxon>
        <taxon>Boraginoideae</taxon>
        <taxon>Lithospermeae</taxon>
        <taxon>Lithospermum</taxon>
    </lineage>
</organism>
<feature type="domain" description="Helitron helicase-like" evidence="1">
    <location>
        <begin position="9"/>
        <end position="94"/>
    </location>
</feature>